<dbReference type="AlphaFoldDB" id="A0A6A6I4F5"/>
<sequence length="67" mass="7464">MSKDSSFRTCIALLLAIQAACWALTLLDLYSPGKPLSLLRSSTNLFAQLFSRRTSGLLSYKDIHTRT</sequence>
<evidence type="ECO:0000313" key="1">
    <source>
        <dbReference type="EMBL" id="KAF2244490.1"/>
    </source>
</evidence>
<dbReference type="EMBL" id="ML987203">
    <property type="protein sequence ID" value="KAF2244490.1"/>
    <property type="molecule type" value="Genomic_DNA"/>
</dbReference>
<name>A0A6A6I4F5_9PLEO</name>
<dbReference type="RefSeq" id="XP_033679494.1">
    <property type="nucleotide sequence ID" value="XM_033829971.1"/>
</dbReference>
<gene>
    <name evidence="1" type="ORF">BU26DRAFT_523137</name>
</gene>
<dbReference type="GeneID" id="54583301"/>
<dbReference type="OrthoDB" id="3744583at2759"/>
<evidence type="ECO:0000313" key="2">
    <source>
        <dbReference type="Proteomes" id="UP000800094"/>
    </source>
</evidence>
<dbReference type="Proteomes" id="UP000800094">
    <property type="component" value="Unassembled WGS sequence"/>
</dbReference>
<protein>
    <submittedName>
        <fullName evidence="1">Uncharacterized protein</fullName>
    </submittedName>
</protein>
<proteinExistence type="predicted"/>
<organism evidence="1 2">
    <name type="scientific">Trematosphaeria pertusa</name>
    <dbReference type="NCBI Taxonomy" id="390896"/>
    <lineage>
        <taxon>Eukaryota</taxon>
        <taxon>Fungi</taxon>
        <taxon>Dikarya</taxon>
        <taxon>Ascomycota</taxon>
        <taxon>Pezizomycotina</taxon>
        <taxon>Dothideomycetes</taxon>
        <taxon>Pleosporomycetidae</taxon>
        <taxon>Pleosporales</taxon>
        <taxon>Massarineae</taxon>
        <taxon>Trematosphaeriaceae</taxon>
        <taxon>Trematosphaeria</taxon>
    </lineage>
</organism>
<reference evidence="1" key="1">
    <citation type="journal article" date="2020" name="Stud. Mycol.">
        <title>101 Dothideomycetes genomes: a test case for predicting lifestyles and emergence of pathogens.</title>
        <authorList>
            <person name="Haridas S."/>
            <person name="Albert R."/>
            <person name="Binder M."/>
            <person name="Bloem J."/>
            <person name="Labutti K."/>
            <person name="Salamov A."/>
            <person name="Andreopoulos B."/>
            <person name="Baker S."/>
            <person name="Barry K."/>
            <person name="Bills G."/>
            <person name="Bluhm B."/>
            <person name="Cannon C."/>
            <person name="Castanera R."/>
            <person name="Culley D."/>
            <person name="Daum C."/>
            <person name="Ezra D."/>
            <person name="Gonzalez J."/>
            <person name="Henrissat B."/>
            <person name="Kuo A."/>
            <person name="Liang C."/>
            <person name="Lipzen A."/>
            <person name="Lutzoni F."/>
            <person name="Magnuson J."/>
            <person name="Mondo S."/>
            <person name="Nolan M."/>
            <person name="Ohm R."/>
            <person name="Pangilinan J."/>
            <person name="Park H.-J."/>
            <person name="Ramirez L."/>
            <person name="Alfaro M."/>
            <person name="Sun H."/>
            <person name="Tritt A."/>
            <person name="Yoshinaga Y."/>
            <person name="Zwiers L.-H."/>
            <person name="Turgeon B."/>
            <person name="Goodwin S."/>
            <person name="Spatafora J."/>
            <person name="Crous P."/>
            <person name="Grigoriev I."/>
        </authorList>
    </citation>
    <scope>NUCLEOTIDE SEQUENCE</scope>
    <source>
        <strain evidence="1">CBS 122368</strain>
    </source>
</reference>
<keyword evidence="2" id="KW-1185">Reference proteome</keyword>
<accession>A0A6A6I4F5</accession>